<dbReference type="EMBL" id="AP027271">
    <property type="protein sequence ID" value="BDX03523.1"/>
    <property type="molecule type" value="Genomic_DNA"/>
</dbReference>
<evidence type="ECO:0000313" key="3">
    <source>
        <dbReference type="Proteomes" id="UP001307608"/>
    </source>
</evidence>
<dbReference type="Gene3D" id="3.30.110.70">
    <property type="entry name" value="Hypothetical protein apc22750. Chain B"/>
    <property type="match status" value="1"/>
</dbReference>
<protein>
    <submittedName>
        <fullName evidence="2">Uncharacterized protein</fullName>
    </submittedName>
</protein>
<keyword evidence="3" id="KW-1185">Reference proteome</keyword>
<accession>A0ABM8FHN4</accession>
<proteinExistence type="predicted"/>
<evidence type="ECO:0000256" key="1">
    <source>
        <dbReference type="SAM" id="SignalP"/>
    </source>
</evidence>
<reference evidence="2 3" key="1">
    <citation type="submission" date="2023-01" db="EMBL/GenBank/DDBJ databases">
        <title>Complete genome sequence of Marinomonas pontica strain 200518_36.</title>
        <authorList>
            <person name="Ueki S."/>
            <person name="Gajardo G."/>
            <person name="Maruyama F."/>
        </authorList>
    </citation>
    <scope>NUCLEOTIDE SEQUENCE [LARGE SCALE GENOMIC DNA]</scope>
    <source>
        <strain evidence="2 3">200518_36</strain>
    </source>
</reference>
<feature type="chain" id="PRO_5047356938" evidence="1">
    <location>
        <begin position="28"/>
        <end position="146"/>
    </location>
</feature>
<sequence length="146" mass="15183">MMINSIKCLSVLVLPVLLLGCSTGSHVVTGQQMPEIEVDQVTVFEEAPAFDYDVIGTVRASSDGGFTEESRKEKATQELKEQAAKIGANGVILDGVTQLSFRRLGTGVGVAVSSAGGVGTSIGSSFSFPTAEVTGTAIHYELSAEK</sequence>
<organism evidence="2 3">
    <name type="scientific">Marinomonas pontica</name>
    <dbReference type="NCBI Taxonomy" id="264739"/>
    <lineage>
        <taxon>Bacteria</taxon>
        <taxon>Pseudomonadati</taxon>
        <taxon>Pseudomonadota</taxon>
        <taxon>Gammaproteobacteria</taxon>
        <taxon>Oceanospirillales</taxon>
        <taxon>Oceanospirillaceae</taxon>
        <taxon>Marinomonas</taxon>
    </lineage>
</organism>
<dbReference type="PROSITE" id="PS51257">
    <property type="entry name" value="PROKAR_LIPOPROTEIN"/>
    <property type="match status" value="1"/>
</dbReference>
<feature type="signal peptide" evidence="1">
    <location>
        <begin position="1"/>
        <end position="27"/>
    </location>
</feature>
<name>A0ABM8FHN4_9GAMM</name>
<dbReference type="Proteomes" id="UP001307608">
    <property type="component" value="Chromosome"/>
</dbReference>
<keyword evidence="1" id="KW-0732">Signal</keyword>
<evidence type="ECO:0000313" key="2">
    <source>
        <dbReference type="EMBL" id="BDX03523.1"/>
    </source>
</evidence>
<gene>
    <name evidence="2" type="ORF">MACH16_22710</name>
</gene>